<feature type="transmembrane region" description="Helical" evidence="7">
    <location>
        <begin position="111"/>
        <end position="128"/>
    </location>
</feature>
<gene>
    <name evidence="10" type="ORF">DMP12_00175</name>
    <name evidence="9" type="ORF">GKG38_00225</name>
</gene>
<dbReference type="InterPro" id="IPR036259">
    <property type="entry name" value="MFS_trans_sf"/>
</dbReference>
<evidence type="ECO:0000256" key="1">
    <source>
        <dbReference type="ARBA" id="ARBA00004651"/>
    </source>
</evidence>
<dbReference type="SUPFAM" id="SSF103473">
    <property type="entry name" value="MFS general substrate transporter"/>
    <property type="match status" value="1"/>
</dbReference>
<evidence type="ECO:0000256" key="5">
    <source>
        <dbReference type="ARBA" id="ARBA00023136"/>
    </source>
</evidence>
<comment type="caution">
    <text evidence="10">The sequence shown here is derived from an EMBL/GenBank/DDBJ whole genome shotgun (WGS) entry which is preliminary data.</text>
</comment>
<dbReference type="InterPro" id="IPR005828">
    <property type="entry name" value="MFS_sugar_transport-like"/>
</dbReference>
<evidence type="ECO:0000256" key="3">
    <source>
        <dbReference type="ARBA" id="ARBA00022692"/>
    </source>
</evidence>
<evidence type="ECO:0000313" key="9">
    <source>
        <dbReference type="EMBL" id="MSA93524.1"/>
    </source>
</evidence>
<feature type="transmembrane region" description="Helical" evidence="7">
    <location>
        <begin position="275"/>
        <end position="291"/>
    </location>
</feature>
<protein>
    <submittedName>
        <fullName evidence="10">MFS transporter</fullName>
    </submittedName>
</protein>
<comment type="subcellular location">
    <subcellularLocation>
        <location evidence="1">Cell membrane</location>
        <topology evidence="1">Multi-pass membrane protein</topology>
    </subcellularLocation>
</comment>
<dbReference type="GO" id="GO:0022857">
    <property type="term" value="F:transmembrane transporter activity"/>
    <property type="evidence" value="ECO:0007669"/>
    <property type="project" value="InterPro"/>
</dbReference>
<dbReference type="PANTHER" id="PTHR23511:SF34">
    <property type="entry name" value="SYNAPTIC VESICLE GLYCOPROTEIN 2"/>
    <property type="match status" value="1"/>
</dbReference>
<feature type="transmembrane region" description="Helical" evidence="7">
    <location>
        <begin position="42"/>
        <end position="61"/>
    </location>
</feature>
<evidence type="ECO:0000256" key="6">
    <source>
        <dbReference type="SAM" id="MobiDB-lite"/>
    </source>
</evidence>
<dbReference type="PROSITE" id="PS00216">
    <property type="entry name" value="SUGAR_TRANSPORT_1"/>
    <property type="match status" value="1"/>
</dbReference>
<keyword evidence="4 7" id="KW-1133">Transmembrane helix</keyword>
<dbReference type="Gene3D" id="1.20.1250.20">
    <property type="entry name" value="MFS general substrate transporter like domains"/>
    <property type="match status" value="1"/>
</dbReference>
<feature type="transmembrane region" description="Helical" evidence="7">
    <location>
        <begin position="311"/>
        <end position="332"/>
    </location>
</feature>
<evidence type="ECO:0000256" key="2">
    <source>
        <dbReference type="ARBA" id="ARBA00022448"/>
    </source>
</evidence>
<accession>A0A423UNH5</accession>
<dbReference type="PROSITE" id="PS50850">
    <property type="entry name" value="MFS"/>
    <property type="match status" value="1"/>
</dbReference>
<feature type="transmembrane region" description="Helical" evidence="7">
    <location>
        <begin position="428"/>
        <end position="451"/>
    </location>
</feature>
<dbReference type="InterPro" id="IPR020846">
    <property type="entry name" value="MFS_dom"/>
</dbReference>
<dbReference type="EMBL" id="WKZA01000001">
    <property type="protein sequence ID" value="MSA93524.1"/>
    <property type="molecule type" value="Genomic_DNA"/>
</dbReference>
<dbReference type="InterPro" id="IPR005829">
    <property type="entry name" value="Sugar_transporter_CS"/>
</dbReference>
<dbReference type="EMBL" id="QIBW01000001">
    <property type="protein sequence ID" value="ROT91972.1"/>
    <property type="molecule type" value="Genomic_DNA"/>
</dbReference>
<dbReference type="PANTHER" id="PTHR23511">
    <property type="entry name" value="SYNAPTIC VESICLE GLYCOPROTEIN 2"/>
    <property type="match status" value="1"/>
</dbReference>
<dbReference type="Pfam" id="PF00083">
    <property type="entry name" value="Sugar_tr"/>
    <property type="match status" value="1"/>
</dbReference>
<evidence type="ECO:0000313" key="12">
    <source>
        <dbReference type="Proteomes" id="UP000462865"/>
    </source>
</evidence>
<feature type="domain" description="Major facilitator superfamily (MFS) profile" evidence="8">
    <location>
        <begin position="45"/>
        <end position="456"/>
    </location>
</feature>
<dbReference type="Proteomes" id="UP000462865">
    <property type="component" value="Unassembled WGS sequence"/>
</dbReference>
<dbReference type="CDD" id="cd17316">
    <property type="entry name" value="MFS_SV2_like"/>
    <property type="match status" value="1"/>
</dbReference>
<dbReference type="PROSITE" id="PS00217">
    <property type="entry name" value="SUGAR_TRANSPORT_2"/>
    <property type="match status" value="1"/>
</dbReference>
<keyword evidence="5 7" id="KW-0472">Membrane</keyword>
<sequence length="460" mass="50178">MADAVAAGGSAPPAAKGSERGGQDGRVSVADRMNRIPTSPHTALIIFFVLMGWFAETIDLGGTSFLMPAIREYFGMDATTGGYYSSICFLGMFFGAIAAGRIADKVGRKKTIVASMLIWGVAGFALVFSPNVYYLFAMRFVLGLGLGAQFPVALSYLSEIVSGKDRPKFMTLYQLMTPVGFAVAGVLTVLILPHFDWRGVYLAEALPAFFVIGIIKTCPESPLWLEAKGRYEEADAICTKFEQEAIARHKELPPVEVIVRSDVKMSFKDLFKSKYLKVTVLCFFVWFISMFSDYGLTTWLTTILIEKGFDVVQSTGFVTIGILGGIPAWFFASWSAKKFGRKKTFLIAGLCTSIFGIAYGASTTLVMLIVTGILYQFGKYLNAMMMALYTPELYETAIRTTGNGLATSWGRMGSIVGPIVLAGVMTSFGVYVTMYIAAAMVIIPGLLVFLFGPETKDKKF</sequence>
<keyword evidence="3 7" id="KW-0812">Transmembrane</keyword>
<dbReference type="AlphaFoldDB" id="A0A423UNH5"/>
<evidence type="ECO:0000313" key="10">
    <source>
        <dbReference type="EMBL" id="ROT91972.1"/>
    </source>
</evidence>
<evidence type="ECO:0000256" key="7">
    <source>
        <dbReference type="SAM" id="Phobius"/>
    </source>
</evidence>
<reference evidence="11" key="1">
    <citation type="submission" date="2018-05" db="EMBL/GenBank/DDBJ databases">
        <title>Genome Sequencing of selected type strains of the family Eggerthellaceae.</title>
        <authorList>
            <person name="Danylec N."/>
            <person name="Stoll D.A."/>
            <person name="Doetsch A."/>
            <person name="Huch M."/>
        </authorList>
    </citation>
    <scope>NUCLEOTIDE SEQUENCE [LARGE SCALE GENOMIC DNA]</scope>
    <source>
        <strain evidence="11">DSM 27213</strain>
    </source>
</reference>
<evidence type="ECO:0000259" key="8">
    <source>
        <dbReference type="PROSITE" id="PS50850"/>
    </source>
</evidence>
<feature type="compositionally biased region" description="Low complexity" evidence="6">
    <location>
        <begin position="1"/>
        <end position="15"/>
    </location>
</feature>
<evidence type="ECO:0000256" key="4">
    <source>
        <dbReference type="ARBA" id="ARBA00022989"/>
    </source>
</evidence>
<keyword evidence="2" id="KW-0813">Transport</keyword>
<reference evidence="10" key="2">
    <citation type="journal article" date="2019" name="Int. J. Syst. Evol. Microbiol.">
        <title>Gordonibacter faecihominis is a later heterotypic synonym of Gordonibacter urolithinfaciens.</title>
        <authorList>
            <person name="Danylec N."/>
            <person name="Stoll D.A."/>
            <person name="Huch M."/>
        </authorList>
    </citation>
    <scope>NUCLEOTIDE SEQUENCE</scope>
    <source>
        <strain evidence="10">DSM 27213</strain>
    </source>
</reference>
<dbReference type="RefSeq" id="WP_096227542.1">
    <property type="nucleotide sequence ID" value="NZ_CP168029.1"/>
</dbReference>
<organism evidence="10 11">
    <name type="scientific">Gordonibacter urolithinfaciens</name>
    <dbReference type="NCBI Taxonomy" id="1335613"/>
    <lineage>
        <taxon>Bacteria</taxon>
        <taxon>Bacillati</taxon>
        <taxon>Actinomycetota</taxon>
        <taxon>Coriobacteriia</taxon>
        <taxon>Eggerthellales</taxon>
        <taxon>Eggerthellaceae</taxon>
        <taxon>Gordonibacter</taxon>
    </lineage>
</organism>
<dbReference type="Proteomes" id="UP000285258">
    <property type="component" value="Unassembled WGS sequence"/>
</dbReference>
<feature type="transmembrane region" description="Helical" evidence="7">
    <location>
        <begin position="344"/>
        <end position="377"/>
    </location>
</feature>
<name>A0A423UNH5_9ACTN</name>
<dbReference type="GO" id="GO:0005886">
    <property type="term" value="C:plasma membrane"/>
    <property type="evidence" value="ECO:0007669"/>
    <property type="project" value="UniProtKB-SubCell"/>
</dbReference>
<evidence type="ECO:0000313" key="11">
    <source>
        <dbReference type="Proteomes" id="UP000285258"/>
    </source>
</evidence>
<reference evidence="9 12" key="4">
    <citation type="journal article" date="2019" name="Nat. Med.">
        <title>A library of human gut bacterial isolates paired with longitudinal multiomics data enables mechanistic microbiome research.</title>
        <authorList>
            <person name="Poyet M."/>
            <person name="Groussin M."/>
            <person name="Gibbons S.M."/>
            <person name="Avila-Pacheco J."/>
            <person name="Jiang X."/>
            <person name="Kearney S.M."/>
            <person name="Perrotta A.R."/>
            <person name="Berdy B."/>
            <person name="Zhao S."/>
            <person name="Lieberman T.D."/>
            <person name="Swanson P.K."/>
            <person name="Smith M."/>
            <person name="Roesemann S."/>
            <person name="Alexander J.E."/>
            <person name="Rich S.A."/>
            <person name="Livny J."/>
            <person name="Vlamakis H."/>
            <person name="Clish C."/>
            <person name="Bullock K."/>
            <person name="Deik A."/>
            <person name="Scott J."/>
            <person name="Pierce K.A."/>
            <person name="Xavier R.J."/>
            <person name="Alm E.J."/>
        </authorList>
    </citation>
    <scope>NUCLEOTIDE SEQUENCE [LARGE SCALE GENOMIC DNA]</scope>
    <source>
        <strain evidence="9 12">BIOML-A1</strain>
    </source>
</reference>
<reference evidence="10" key="3">
    <citation type="journal article" date="2019" name="Microbiol. Resour. Announc.">
        <title>Draft Genome Sequences of Type Strains of Gordonibacter faecihominis, Paraeggerthella hongkongensis, Parvibacter caecicola,Slackia equolifaciens, Slackia faecicanis, and Slackia isoflavoniconvertens.</title>
        <authorList>
            <person name="Danylec N."/>
            <person name="Stoll D.A."/>
            <person name="Dotsch A."/>
            <person name="Huch M."/>
        </authorList>
    </citation>
    <scope>NUCLEOTIDE SEQUENCE</scope>
    <source>
        <strain evidence="10">DSM 27213</strain>
    </source>
</reference>
<feature type="transmembrane region" description="Helical" evidence="7">
    <location>
        <begin position="169"/>
        <end position="192"/>
    </location>
</feature>
<feature type="transmembrane region" description="Helical" evidence="7">
    <location>
        <begin position="81"/>
        <end position="99"/>
    </location>
</feature>
<proteinExistence type="predicted"/>
<feature type="region of interest" description="Disordered" evidence="6">
    <location>
        <begin position="1"/>
        <end position="24"/>
    </location>
</feature>